<protein>
    <submittedName>
        <fullName evidence="2">Uncharacterized protein</fullName>
    </submittedName>
</protein>
<gene>
    <name evidence="2" type="ORF">JFN90_08685</name>
</gene>
<keyword evidence="1" id="KW-0175">Coiled coil</keyword>
<reference evidence="2 3" key="1">
    <citation type="submission" date="2020-12" db="EMBL/GenBank/DDBJ databases">
        <title>Geomonas sp. Red259, isolated from paddy soil.</title>
        <authorList>
            <person name="Xu Z."/>
            <person name="Zhang Z."/>
            <person name="Masuda Y."/>
            <person name="Itoh H."/>
            <person name="Senoo K."/>
        </authorList>
    </citation>
    <scope>NUCLEOTIDE SEQUENCE [LARGE SCALE GENOMIC DNA]</scope>
    <source>
        <strain evidence="2 3">Red259</strain>
    </source>
</reference>
<organism evidence="2 3">
    <name type="scientific">Geomonas propionica</name>
    <dbReference type="NCBI Taxonomy" id="2798582"/>
    <lineage>
        <taxon>Bacteria</taxon>
        <taxon>Pseudomonadati</taxon>
        <taxon>Thermodesulfobacteriota</taxon>
        <taxon>Desulfuromonadia</taxon>
        <taxon>Geobacterales</taxon>
        <taxon>Geobacteraceae</taxon>
        <taxon>Geomonas</taxon>
    </lineage>
</organism>
<keyword evidence="3" id="KW-1185">Reference proteome</keyword>
<evidence type="ECO:0000256" key="1">
    <source>
        <dbReference type="SAM" id="Coils"/>
    </source>
</evidence>
<comment type="caution">
    <text evidence="2">The sequence shown here is derived from an EMBL/GenBank/DDBJ whole genome shotgun (WGS) entry which is preliminary data.</text>
</comment>
<feature type="coiled-coil region" evidence="1">
    <location>
        <begin position="25"/>
        <end position="52"/>
    </location>
</feature>
<accession>A0ABS0YRQ6</accession>
<name>A0ABS0YRQ6_9BACT</name>
<proteinExistence type="predicted"/>
<evidence type="ECO:0000313" key="2">
    <source>
        <dbReference type="EMBL" id="MBJ6800210.1"/>
    </source>
</evidence>
<evidence type="ECO:0000313" key="3">
    <source>
        <dbReference type="Proteomes" id="UP000641025"/>
    </source>
</evidence>
<dbReference type="RefSeq" id="WP_199394721.1">
    <property type="nucleotide sequence ID" value="NZ_JAEMHK010000005.1"/>
</dbReference>
<dbReference type="Proteomes" id="UP000641025">
    <property type="component" value="Unassembled WGS sequence"/>
</dbReference>
<dbReference type="EMBL" id="JAEMHK010000005">
    <property type="protein sequence ID" value="MBJ6800210.1"/>
    <property type="molecule type" value="Genomic_DNA"/>
</dbReference>
<sequence>MKGKIARVLHCFEQAGLVVMDKESYDRLVNAVDSQAEEIEALDKRIKRLLER</sequence>